<name>A0A836CYV9_SHEEP</name>
<dbReference type="Proteomes" id="UP000664991">
    <property type="component" value="Unassembled WGS sequence"/>
</dbReference>
<accession>A0A836CYV9</accession>
<organism evidence="1 2">
    <name type="scientific">Ovis aries</name>
    <name type="common">Sheep</name>
    <dbReference type="NCBI Taxonomy" id="9940"/>
    <lineage>
        <taxon>Eukaryota</taxon>
        <taxon>Metazoa</taxon>
        <taxon>Chordata</taxon>
        <taxon>Craniata</taxon>
        <taxon>Vertebrata</taxon>
        <taxon>Euteleostomi</taxon>
        <taxon>Mammalia</taxon>
        <taxon>Eutheria</taxon>
        <taxon>Laurasiatheria</taxon>
        <taxon>Artiodactyla</taxon>
        <taxon>Ruminantia</taxon>
        <taxon>Pecora</taxon>
        <taxon>Bovidae</taxon>
        <taxon>Caprinae</taxon>
        <taxon>Ovis</taxon>
    </lineage>
</organism>
<protein>
    <submittedName>
        <fullName evidence="1">Uncharacterized protein</fullName>
    </submittedName>
</protein>
<sequence>MCVMNEFLENRKPSLWVHEAKTRKAAGKMLFSEGPWKWGFDAFTLREGVAQEKTDSKAKVTLITRGRAAPSVAQECLERRKGENNISYRRLSQTSSNRTPARDEMDEWIYLTSTGYNDQKMQDLVRRSLLMAFLIQCRISFGIKPGRAVLAAAVTGVKENQVIVKATHGCLHNSPPDSENECCFLLLERRNERACPASKQELKRWMQCESRTVRGALRKTCGSLKSILESRLVEDRVTWPPQFSESIFSAFGYDNNIVYSSKTGNIVHGKSEEELFPFLLSPLFGKASLGEISTLFQINLISQSSNIPGMFTFYQLHCAVLTVAVRIFVVTHGLSRTWDLSFLTRGRNRIPCILSFRETGFTSVTDRDPQTSRSHPTLHGAEEASLIPPWSLANPSEKGNRDGDVTGLMRRVTERGHVQASGTRTLRPVALPSSASVQLCSGFSNSTFLIRLSLWLVGSSSLTRLFGLYNMR</sequence>
<dbReference type="EMBL" id="JAEMGP010000010">
    <property type="protein sequence ID" value="KAG5204335.1"/>
    <property type="molecule type" value="Genomic_DNA"/>
</dbReference>
<evidence type="ECO:0000313" key="1">
    <source>
        <dbReference type="EMBL" id="KAG5204335.1"/>
    </source>
</evidence>
<reference evidence="1 2" key="1">
    <citation type="submission" date="2020-12" db="EMBL/GenBank/DDBJ databases">
        <title>De novo assembly of Tibetan sheep genome.</title>
        <authorList>
            <person name="Li X."/>
        </authorList>
    </citation>
    <scope>NUCLEOTIDE SEQUENCE [LARGE SCALE GENOMIC DNA]</scope>
    <source>
        <tissue evidence="1">Heart</tissue>
    </source>
</reference>
<proteinExistence type="predicted"/>
<comment type="caution">
    <text evidence="1">The sequence shown here is derived from an EMBL/GenBank/DDBJ whole genome shotgun (WGS) entry which is preliminary data.</text>
</comment>
<gene>
    <name evidence="1" type="ORF">JEQ12_002311</name>
</gene>
<evidence type="ECO:0000313" key="2">
    <source>
        <dbReference type="Proteomes" id="UP000664991"/>
    </source>
</evidence>
<dbReference type="AlphaFoldDB" id="A0A836CYV9"/>